<evidence type="ECO:0000256" key="2">
    <source>
        <dbReference type="SAM" id="Phobius"/>
    </source>
</evidence>
<accession>A0A5J5UFX7</accession>
<keyword evidence="2" id="KW-1133">Transmembrane helix</keyword>
<reference evidence="4" key="1">
    <citation type="journal article" date="2020" name="Nat. Genet.">
        <title>Genomic diversifications of five Gossypium allopolyploid species and their impact on cotton improvement.</title>
        <authorList>
            <person name="Chen Z.J."/>
            <person name="Sreedasyam A."/>
            <person name="Ando A."/>
            <person name="Song Q."/>
            <person name="De Santiago L.M."/>
            <person name="Hulse-Kemp A.M."/>
            <person name="Ding M."/>
            <person name="Ye W."/>
            <person name="Kirkbride R.C."/>
            <person name="Jenkins J."/>
            <person name="Plott C."/>
            <person name="Lovell J."/>
            <person name="Lin Y.M."/>
            <person name="Vaughn R."/>
            <person name="Liu B."/>
            <person name="Simpson S."/>
            <person name="Scheffler B.E."/>
            <person name="Wen L."/>
            <person name="Saski C.A."/>
            <person name="Grover C.E."/>
            <person name="Hu G."/>
            <person name="Conover J.L."/>
            <person name="Carlson J.W."/>
            <person name="Shu S."/>
            <person name="Boston L.B."/>
            <person name="Williams M."/>
            <person name="Peterson D.G."/>
            <person name="McGee K."/>
            <person name="Jones D.C."/>
            <person name="Wendel J.F."/>
            <person name="Stelly D.M."/>
            <person name="Grimwood J."/>
            <person name="Schmutz J."/>
        </authorList>
    </citation>
    <scope>NUCLEOTIDE SEQUENCE [LARGE SCALE GENOMIC DNA]</scope>
    <source>
        <strain evidence="4">cv. 3-79</strain>
    </source>
</reference>
<feature type="transmembrane region" description="Helical" evidence="2">
    <location>
        <begin position="43"/>
        <end position="66"/>
    </location>
</feature>
<name>A0A5J5UFX7_GOSBA</name>
<gene>
    <name evidence="3" type="ORF">ES319_A09G156200v1</name>
</gene>
<organism evidence="3 4">
    <name type="scientific">Gossypium barbadense</name>
    <name type="common">Sea Island cotton</name>
    <name type="synonym">Hibiscus barbadensis</name>
    <dbReference type="NCBI Taxonomy" id="3634"/>
    <lineage>
        <taxon>Eukaryota</taxon>
        <taxon>Viridiplantae</taxon>
        <taxon>Streptophyta</taxon>
        <taxon>Embryophyta</taxon>
        <taxon>Tracheophyta</taxon>
        <taxon>Spermatophyta</taxon>
        <taxon>Magnoliopsida</taxon>
        <taxon>eudicotyledons</taxon>
        <taxon>Gunneridae</taxon>
        <taxon>Pentapetalae</taxon>
        <taxon>rosids</taxon>
        <taxon>malvids</taxon>
        <taxon>Malvales</taxon>
        <taxon>Malvaceae</taxon>
        <taxon>Malvoideae</taxon>
        <taxon>Gossypium</taxon>
    </lineage>
</organism>
<dbReference type="AlphaFoldDB" id="A0A5J5UFX7"/>
<sequence>MQPPDHHQSDGRRREPPDSVDGGRNHGDLAKIQRKTFDPRSNLLIFEILGCSSVSLQIFLSFYATIARK</sequence>
<protein>
    <submittedName>
        <fullName evidence="3">Uncharacterized protein</fullName>
    </submittedName>
</protein>
<dbReference type="Proteomes" id="UP000327439">
    <property type="component" value="Chromosome A09"/>
</dbReference>
<keyword evidence="4" id="KW-1185">Reference proteome</keyword>
<evidence type="ECO:0000313" key="4">
    <source>
        <dbReference type="Proteomes" id="UP000327439"/>
    </source>
</evidence>
<keyword evidence="2" id="KW-0472">Membrane</keyword>
<evidence type="ECO:0000256" key="1">
    <source>
        <dbReference type="SAM" id="MobiDB-lite"/>
    </source>
</evidence>
<dbReference type="EMBL" id="CM018210">
    <property type="protein sequence ID" value="KAB2066384.1"/>
    <property type="molecule type" value="Genomic_DNA"/>
</dbReference>
<feature type="region of interest" description="Disordered" evidence="1">
    <location>
        <begin position="1"/>
        <end position="33"/>
    </location>
</feature>
<keyword evidence="2" id="KW-0812">Transmembrane</keyword>
<evidence type="ECO:0000313" key="3">
    <source>
        <dbReference type="EMBL" id="KAB2066384.1"/>
    </source>
</evidence>
<proteinExistence type="predicted"/>